<dbReference type="SUPFAM" id="SSF51735">
    <property type="entry name" value="NAD(P)-binding Rossmann-fold domains"/>
    <property type="match status" value="1"/>
</dbReference>
<dbReference type="SUPFAM" id="SSF49785">
    <property type="entry name" value="Galactose-binding domain-like"/>
    <property type="match status" value="1"/>
</dbReference>
<dbReference type="Proteomes" id="UP000658720">
    <property type="component" value="Unassembled WGS sequence"/>
</dbReference>
<comment type="caution">
    <text evidence="3">The sequence shown here is derived from an EMBL/GenBank/DDBJ whole genome shotgun (WGS) entry which is preliminary data.</text>
</comment>
<accession>A0ABR9VU80</accession>
<sequence length="448" mass="49363">MILVVGATGGVGKRVVKLLVDGGQDVRVLVRDLPRAQKLFQVWFGGQLPDRLEFFGGDLTIAESLTPALMARMTAVICCSGTKVQPVEGDTPQREKYYQGLKFYLPEVVDVPEQVEYEGIKNLLAVVQDHIQPKESTLMDFRQTNSPQLAWYSVDDGVMGGVSASQWRLTGDRALFTGEVSTANNGGFASVRSPNFEPALDLSHAEGIQLRIQGDGKRYKFIVRSQNEWDGLSYCYSFDTFNNRPQTVCIPFQQLIPVFRAKTVPEKGPFNPSQVSALQLMHSKFEYDGGLNPSFSPGIFGLEIESIKTYANPLTPQFIHVSSAGVTRPGRPGLNLAEEPPAVRLNDQLGGILTWKLRGEDAIRGSGLTYTIIRPCALTESENPEMLQFAQGDNLRGQVSRWAIAKLCVDSLQLAEAGGKTFEVSASEPGSNQAAWPFLLRQLNFDQR</sequence>
<dbReference type="PANTHER" id="PTHR15020">
    <property type="entry name" value="FLAVIN REDUCTASE-RELATED"/>
    <property type="match status" value="1"/>
</dbReference>
<dbReference type="InterPro" id="IPR036291">
    <property type="entry name" value="NAD(P)-bd_dom_sf"/>
</dbReference>
<feature type="domain" description="NADH:ubiquinone oxidoreductase intermediate-associated protein 30" evidence="1">
    <location>
        <begin position="139"/>
        <end position="304"/>
    </location>
</feature>
<evidence type="ECO:0000259" key="2">
    <source>
        <dbReference type="Pfam" id="PF13460"/>
    </source>
</evidence>
<organism evidence="3 4">
    <name type="scientific">Synechocystis salina LEGE 00031</name>
    <dbReference type="NCBI Taxonomy" id="1828736"/>
    <lineage>
        <taxon>Bacteria</taxon>
        <taxon>Bacillati</taxon>
        <taxon>Cyanobacteriota</taxon>
        <taxon>Cyanophyceae</taxon>
        <taxon>Synechococcales</taxon>
        <taxon>Merismopediaceae</taxon>
        <taxon>Synechocystis</taxon>
    </lineage>
</organism>
<dbReference type="Gene3D" id="3.40.50.720">
    <property type="entry name" value="NAD(P)-binding Rossmann-like Domain"/>
    <property type="match status" value="2"/>
</dbReference>
<evidence type="ECO:0000313" key="3">
    <source>
        <dbReference type="EMBL" id="MBE9254923.1"/>
    </source>
</evidence>
<dbReference type="InterPro" id="IPR008979">
    <property type="entry name" value="Galactose-bd-like_sf"/>
</dbReference>
<protein>
    <submittedName>
        <fullName evidence="3">CIA30 family protein</fullName>
    </submittedName>
</protein>
<reference evidence="3 4" key="1">
    <citation type="submission" date="2020-10" db="EMBL/GenBank/DDBJ databases">
        <authorList>
            <person name="Castelo-Branco R."/>
            <person name="Eusebio N."/>
            <person name="Adriana R."/>
            <person name="Vieira A."/>
            <person name="Brugerolle De Fraissinette N."/>
            <person name="Rezende De Castro R."/>
            <person name="Schneider M.P."/>
            <person name="Vasconcelos V."/>
            <person name="Leao P.N."/>
        </authorList>
    </citation>
    <scope>NUCLEOTIDE SEQUENCE [LARGE SCALE GENOMIC DNA]</scope>
    <source>
        <strain evidence="3 4">LEGE 00031</strain>
    </source>
</reference>
<dbReference type="EMBL" id="JADEVV010000043">
    <property type="protein sequence ID" value="MBE9254923.1"/>
    <property type="molecule type" value="Genomic_DNA"/>
</dbReference>
<feature type="domain" description="NAD(P)-binding" evidence="2">
    <location>
        <begin position="6"/>
        <end position="131"/>
    </location>
</feature>
<evidence type="ECO:0000313" key="4">
    <source>
        <dbReference type="Proteomes" id="UP000658720"/>
    </source>
</evidence>
<evidence type="ECO:0000259" key="1">
    <source>
        <dbReference type="Pfam" id="PF08547"/>
    </source>
</evidence>
<dbReference type="Pfam" id="PF13460">
    <property type="entry name" value="NAD_binding_10"/>
    <property type="match status" value="2"/>
</dbReference>
<name>A0ABR9VU80_9SYNC</name>
<feature type="domain" description="NAD(P)-binding" evidence="2">
    <location>
        <begin position="317"/>
        <end position="413"/>
    </location>
</feature>
<dbReference type="PANTHER" id="PTHR15020:SF50">
    <property type="entry name" value="UPF0659 PROTEIN YMR090W"/>
    <property type="match status" value="1"/>
</dbReference>
<dbReference type="InterPro" id="IPR016040">
    <property type="entry name" value="NAD(P)-bd_dom"/>
</dbReference>
<dbReference type="Pfam" id="PF08547">
    <property type="entry name" value="CIA30"/>
    <property type="match status" value="1"/>
</dbReference>
<keyword evidence="4" id="KW-1185">Reference proteome</keyword>
<dbReference type="RefSeq" id="WP_194020409.1">
    <property type="nucleotide sequence ID" value="NZ_JADEVV010000043.1"/>
</dbReference>
<proteinExistence type="predicted"/>
<gene>
    <name evidence="3" type="ORF">IQ217_13950</name>
</gene>
<dbReference type="InterPro" id="IPR013857">
    <property type="entry name" value="NADH-UbQ_OxRdtase-assoc_prot30"/>
</dbReference>